<name>A0A3D8Y2M8_9BACT</name>
<protein>
    <submittedName>
        <fullName evidence="1">Uncharacterized protein</fullName>
    </submittedName>
</protein>
<dbReference type="Proteomes" id="UP000256373">
    <property type="component" value="Unassembled WGS sequence"/>
</dbReference>
<keyword evidence="2" id="KW-1185">Reference proteome</keyword>
<evidence type="ECO:0000313" key="2">
    <source>
        <dbReference type="Proteomes" id="UP000256373"/>
    </source>
</evidence>
<accession>A0A3D8Y2M8</accession>
<organism evidence="1 2">
    <name type="scientific">Dyadobacter luteus</name>
    <dbReference type="NCBI Taxonomy" id="2259619"/>
    <lineage>
        <taxon>Bacteria</taxon>
        <taxon>Pseudomonadati</taxon>
        <taxon>Bacteroidota</taxon>
        <taxon>Cytophagia</taxon>
        <taxon>Cytophagales</taxon>
        <taxon>Spirosomataceae</taxon>
        <taxon>Dyadobacter</taxon>
    </lineage>
</organism>
<evidence type="ECO:0000313" key="1">
    <source>
        <dbReference type="EMBL" id="REA55710.1"/>
    </source>
</evidence>
<reference evidence="1 2" key="1">
    <citation type="submission" date="2018-07" db="EMBL/GenBank/DDBJ databases">
        <title>Dyadobacter roseus sp. nov., isolated from rose rhizosphere soil.</title>
        <authorList>
            <person name="Chen L."/>
        </authorList>
    </citation>
    <scope>NUCLEOTIDE SEQUENCE [LARGE SCALE GENOMIC DNA]</scope>
    <source>
        <strain evidence="1 2">RS19</strain>
    </source>
</reference>
<proteinExistence type="predicted"/>
<gene>
    <name evidence="1" type="ORF">DSL64_27680</name>
</gene>
<dbReference type="EMBL" id="QNUL01000044">
    <property type="protein sequence ID" value="REA55710.1"/>
    <property type="molecule type" value="Genomic_DNA"/>
</dbReference>
<dbReference type="AlphaFoldDB" id="A0A3D8Y2M8"/>
<sequence length="362" mass="40365">MIPTDSLFGKRIDASDKGRQYDAKSLIRSDNYIYFFSQPEKKFFQYEIDPDGALVEKAGISVAGYVTEQAYSQNLLDSTTILIMDPVKWGEPEVKWLTISIPDLKISASGIYQLPFMEQSHDMAWKSNIGRAVLHAGKLIMGTVYYDFKGNFAKGAHVVVFDYPGMINPQLVSTDLISAELGIVSTNGFVKSANGDLYIAACRGAVMGTISDNDVYGGILRIKKDQTSFDKDYLFDLSGALKQPVNIMQLDYLGSDKAMAILFDDTKMKGWVDSENDHYFFGRLDLESKKIQRYNVPKSDARIAKMPFISDSKYTTFLKSHADQTVHILEIDSKGGPDAFRKGALIDGKNVRGYGIIAHLSR</sequence>
<comment type="caution">
    <text evidence="1">The sequence shown here is derived from an EMBL/GenBank/DDBJ whole genome shotgun (WGS) entry which is preliminary data.</text>
</comment>